<accession>A0A8R1DN37</accession>
<dbReference type="Gene3D" id="3.30.1370.10">
    <property type="entry name" value="K Homology domain, type 1"/>
    <property type="match status" value="1"/>
</dbReference>
<reference evidence="4" key="2">
    <citation type="submission" date="2022-06" db="UniProtKB">
        <authorList>
            <consortium name="EnsemblMetazoa"/>
        </authorList>
    </citation>
    <scope>IDENTIFICATION</scope>
    <source>
        <strain evidence="4">DF5081</strain>
    </source>
</reference>
<evidence type="ECO:0000256" key="2">
    <source>
        <dbReference type="PROSITE-ProRule" id="PRU00117"/>
    </source>
</evidence>
<dbReference type="Pfam" id="PF22675">
    <property type="entry name" value="KH-I_KHDC4-BBP"/>
    <property type="match status" value="1"/>
</dbReference>
<reference evidence="5" key="1">
    <citation type="submission" date="2010-08" db="EMBL/GenBank/DDBJ databases">
        <authorList>
            <consortium name="Caenorhabditis japonica Sequencing Consortium"/>
            <person name="Wilson R.K."/>
        </authorList>
    </citation>
    <scope>NUCLEOTIDE SEQUENCE [LARGE SCALE GENOMIC DNA]</scope>
    <source>
        <strain evidence="5">DF5081</strain>
    </source>
</reference>
<dbReference type="PANTHER" id="PTHR11208">
    <property type="entry name" value="RNA-BINDING PROTEIN RELATED"/>
    <property type="match status" value="1"/>
</dbReference>
<proteinExistence type="predicted"/>
<evidence type="ECO:0000256" key="1">
    <source>
        <dbReference type="ARBA" id="ARBA00022884"/>
    </source>
</evidence>
<dbReference type="InterPro" id="IPR045071">
    <property type="entry name" value="BBP-like"/>
</dbReference>
<dbReference type="InterPro" id="IPR004087">
    <property type="entry name" value="KH_dom"/>
</dbReference>
<dbReference type="InterPro" id="IPR055256">
    <property type="entry name" value="KH_1_KHDC4/BBP-like"/>
</dbReference>
<protein>
    <submittedName>
        <fullName evidence="4">KH domain-containing protein</fullName>
    </submittedName>
</protein>
<dbReference type="AlphaFoldDB" id="A0A8R1DN37"/>
<dbReference type="GO" id="GO:0005634">
    <property type="term" value="C:nucleus"/>
    <property type="evidence" value="ECO:0007669"/>
    <property type="project" value="TreeGrafter"/>
</dbReference>
<dbReference type="PROSITE" id="PS50084">
    <property type="entry name" value="KH_TYPE_1"/>
    <property type="match status" value="1"/>
</dbReference>
<dbReference type="GO" id="GO:0003729">
    <property type="term" value="F:mRNA binding"/>
    <property type="evidence" value="ECO:0007669"/>
    <property type="project" value="TreeGrafter"/>
</dbReference>
<organism evidence="4 5">
    <name type="scientific">Caenorhabditis japonica</name>
    <dbReference type="NCBI Taxonomy" id="281687"/>
    <lineage>
        <taxon>Eukaryota</taxon>
        <taxon>Metazoa</taxon>
        <taxon>Ecdysozoa</taxon>
        <taxon>Nematoda</taxon>
        <taxon>Chromadorea</taxon>
        <taxon>Rhabditida</taxon>
        <taxon>Rhabditina</taxon>
        <taxon>Rhabditomorpha</taxon>
        <taxon>Rhabditoidea</taxon>
        <taxon>Rhabditidae</taxon>
        <taxon>Peloderinae</taxon>
        <taxon>Caenorhabditis</taxon>
    </lineage>
</organism>
<sequence>MNVGPPTNRPTGSYLDELLRELQTMTNIYETNQNVKFRNAQNLLLREIQRIWEVEMSLTTLTSSQITSAAASSSSGIELSMIGRLLRDDSPPSGDRVRDLLSPMTVKSMKTEKFRKMESGEADEKIEKSDKIYFPPESPRNTNPIGRLIGPRGMTIRQLEKELDCKLNIRGKGCTKDEKKEVRMRGRAGWEHLDEPIHVFFVVRADSEEACDEKLDTVKSRLHDFLENNDSGLKRAQLMQLAVIEGTLK</sequence>
<dbReference type="EnsemblMetazoa" id="CJA07383.1">
    <property type="protein sequence ID" value="CJA07383.1"/>
    <property type="gene ID" value="WBGene00126587"/>
</dbReference>
<keyword evidence="5" id="KW-1185">Reference proteome</keyword>
<dbReference type="GO" id="GO:0048024">
    <property type="term" value="P:regulation of mRNA splicing, via spliceosome"/>
    <property type="evidence" value="ECO:0007669"/>
    <property type="project" value="TreeGrafter"/>
</dbReference>
<keyword evidence="1 2" id="KW-0694">RNA-binding</keyword>
<name>A0A8R1DN37_CAEJA</name>
<dbReference type="PANTHER" id="PTHR11208:SF35">
    <property type="entry name" value="K HOMOLOGY DOMAIN-CONTAINING PROTEIN"/>
    <property type="match status" value="1"/>
</dbReference>
<dbReference type="SUPFAM" id="SSF54791">
    <property type="entry name" value="Eukaryotic type KH-domain (KH-domain type I)"/>
    <property type="match status" value="1"/>
</dbReference>
<evidence type="ECO:0000259" key="3">
    <source>
        <dbReference type="SMART" id="SM00322"/>
    </source>
</evidence>
<dbReference type="Proteomes" id="UP000005237">
    <property type="component" value="Unassembled WGS sequence"/>
</dbReference>
<dbReference type="InterPro" id="IPR036612">
    <property type="entry name" value="KH_dom_type_1_sf"/>
</dbReference>
<dbReference type="SMART" id="SM00322">
    <property type="entry name" value="KH"/>
    <property type="match status" value="1"/>
</dbReference>
<evidence type="ECO:0000313" key="5">
    <source>
        <dbReference type="Proteomes" id="UP000005237"/>
    </source>
</evidence>
<feature type="domain" description="K Homology" evidence="3">
    <location>
        <begin position="126"/>
        <end position="223"/>
    </location>
</feature>
<evidence type="ECO:0000313" key="4">
    <source>
        <dbReference type="EnsemblMetazoa" id="CJA07383.1"/>
    </source>
</evidence>